<dbReference type="InterPro" id="IPR029494">
    <property type="entry name" value="DarT"/>
</dbReference>
<feature type="active site" evidence="6">
    <location>
        <position position="165"/>
    </location>
</feature>
<feature type="active site" description="Proton acceptor" evidence="6">
    <location>
        <position position="52"/>
    </location>
</feature>
<evidence type="ECO:0000313" key="8">
    <source>
        <dbReference type="EMBL" id="WIY48871.1"/>
    </source>
</evidence>
<keyword evidence="4 6" id="KW-0548">Nucleotidyltransferase</keyword>
<dbReference type="RefSeq" id="WP_011793350.1">
    <property type="nucleotide sequence ID" value="NZ_CP023687.1"/>
</dbReference>
<comment type="similarity">
    <text evidence="6">Belongs to the DarT ADP-ribosyltransferase family.</text>
</comment>
<evidence type="ECO:0000256" key="1">
    <source>
        <dbReference type="ARBA" id="ARBA00022649"/>
    </source>
</evidence>
<organism evidence="8 9">
    <name type="scientific">Paracidovorax citrulli</name>
    <name type="common">Acidovorax citrulli</name>
    <dbReference type="NCBI Taxonomy" id="80869"/>
    <lineage>
        <taxon>Bacteria</taxon>
        <taxon>Pseudomonadati</taxon>
        <taxon>Pseudomonadota</taxon>
        <taxon>Betaproteobacteria</taxon>
        <taxon>Burkholderiales</taxon>
        <taxon>Comamonadaceae</taxon>
        <taxon>Paracidovorax</taxon>
    </lineage>
</organism>
<evidence type="ECO:0000256" key="6">
    <source>
        <dbReference type="PROSITE-ProRule" id="PRU01362"/>
    </source>
</evidence>
<evidence type="ECO:0000259" key="7">
    <source>
        <dbReference type="PROSITE" id="PS52018"/>
    </source>
</evidence>
<gene>
    <name evidence="8" type="ORF">QRO08_24175</name>
</gene>
<keyword evidence="2 6" id="KW-0328">Glycosyltransferase</keyword>
<feature type="binding site" evidence="6">
    <location>
        <position position="28"/>
    </location>
    <ligand>
        <name>NAD(+)</name>
        <dbReference type="ChEBI" id="CHEBI:57540"/>
    </ligand>
</feature>
<feature type="domain" description="DarT" evidence="7">
    <location>
        <begin position="7"/>
        <end position="212"/>
    </location>
</feature>
<keyword evidence="1 6" id="KW-1277">Toxin-antitoxin system</keyword>
<evidence type="ECO:0000256" key="2">
    <source>
        <dbReference type="ARBA" id="ARBA00022676"/>
    </source>
</evidence>
<accession>A0ABY9APL7</accession>
<comment type="catalytic activity">
    <reaction evidence="6">
        <text>a thymidine in DNA + NAD(+) = an N-(ADP-alpha-D-ribosyl)-thymidine in DNA + nicotinamide + H(+)</text>
        <dbReference type="Rhea" id="RHEA:71651"/>
        <dbReference type="Rhea" id="RHEA-COMP:13556"/>
        <dbReference type="Rhea" id="RHEA-COMP:18051"/>
        <dbReference type="ChEBI" id="CHEBI:15378"/>
        <dbReference type="ChEBI" id="CHEBI:17154"/>
        <dbReference type="ChEBI" id="CHEBI:57540"/>
        <dbReference type="ChEBI" id="CHEBI:137386"/>
        <dbReference type="ChEBI" id="CHEBI:191199"/>
    </reaction>
</comment>
<dbReference type="EMBL" id="CP127363">
    <property type="protein sequence ID" value="WIY48871.1"/>
    <property type="molecule type" value="Genomic_DNA"/>
</dbReference>
<sequence>MAVPDRPKLYHICHVDRLPSIIASGGLLSDAAVVQVAAPGTVIGMNHIKQRRMTELQLTSHPGLYVGQCVPFYFCPRSVMLYLIHRQNADLAYKGGQGPIVHLEADLHTTVAWANGQGLRWAFTLSNAGARYFEDRADLGRLGEVDWDAVAARNWSAQKEGKQAEFLLERGFPWQLIERIGVLSQPIATQVAHALPVGGHRPPVQLMPAWYY</sequence>
<dbReference type="Pfam" id="PF14487">
    <property type="entry name" value="DarT"/>
    <property type="match status" value="1"/>
</dbReference>
<evidence type="ECO:0000256" key="4">
    <source>
        <dbReference type="ARBA" id="ARBA00022695"/>
    </source>
</evidence>
<feature type="binding site" evidence="6">
    <location>
        <begin position="11"/>
        <end position="13"/>
    </location>
    <ligand>
        <name>NAD(+)</name>
        <dbReference type="ChEBI" id="CHEBI:57540"/>
    </ligand>
</feature>
<protein>
    <submittedName>
        <fullName evidence="8">DUF4433 domain-containing protein</fullName>
    </submittedName>
</protein>
<evidence type="ECO:0000256" key="5">
    <source>
        <dbReference type="ARBA" id="ARBA00023125"/>
    </source>
</evidence>
<dbReference type="PROSITE" id="PS52018">
    <property type="entry name" value="DART"/>
    <property type="match status" value="1"/>
</dbReference>
<keyword evidence="5 6" id="KW-0238">DNA-binding</keyword>
<evidence type="ECO:0000256" key="3">
    <source>
        <dbReference type="ARBA" id="ARBA00022679"/>
    </source>
</evidence>
<evidence type="ECO:0000313" key="9">
    <source>
        <dbReference type="Proteomes" id="UP001242732"/>
    </source>
</evidence>
<dbReference type="Proteomes" id="UP001242732">
    <property type="component" value="Chromosome"/>
</dbReference>
<keyword evidence="9" id="KW-1185">Reference proteome</keyword>
<keyword evidence="3 6" id="KW-0808">Transferase</keyword>
<dbReference type="GeneID" id="79789962"/>
<name>A0ABY9APL7_PARCI</name>
<comment type="caution">
    <text evidence="6">Lacks conserved residue(s) required for the propagation of feature annotation.</text>
</comment>
<proteinExistence type="inferred from homology"/>
<reference evidence="8 9" key="1">
    <citation type="submission" date="2023-06" db="EMBL/GenBank/DDBJ databases">
        <authorList>
            <person name="Ham H."/>
            <person name="Park D.S."/>
        </authorList>
    </citation>
    <scope>NUCLEOTIDE SEQUENCE [LARGE SCALE GENOMIC DNA]</scope>
    <source>
        <strain evidence="8 9">KACC 17005</strain>
    </source>
</reference>
<feature type="binding site" evidence="6">
    <location>
        <position position="52"/>
    </location>
    <ligand>
        <name>NAD(+)</name>
        <dbReference type="ChEBI" id="CHEBI:57540"/>
    </ligand>
</feature>